<comment type="caution">
    <text evidence="2">The sequence shown here is derived from an EMBL/GenBank/DDBJ whole genome shotgun (WGS) entry which is preliminary data.</text>
</comment>
<dbReference type="Proteomes" id="UP000054653">
    <property type="component" value="Unassembled WGS sequence"/>
</dbReference>
<feature type="non-terminal residue" evidence="2">
    <location>
        <position position="1"/>
    </location>
</feature>
<feature type="non-terminal residue" evidence="2">
    <location>
        <position position="202"/>
    </location>
</feature>
<keyword evidence="3" id="KW-1185">Reference proteome</keyword>
<organism evidence="2 3">
    <name type="scientific">Trichinella britovi</name>
    <name type="common">Parasitic roundworm</name>
    <dbReference type="NCBI Taxonomy" id="45882"/>
    <lineage>
        <taxon>Eukaryota</taxon>
        <taxon>Metazoa</taxon>
        <taxon>Ecdysozoa</taxon>
        <taxon>Nematoda</taxon>
        <taxon>Enoplea</taxon>
        <taxon>Dorylaimia</taxon>
        <taxon>Trichinellida</taxon>
        <taxon>Trichinellidae</taxon>
        <taxon>Trichinella</taxon>
    </lineage>
</organism>
<reference evidence="2 3" key="1">
    <citation type="submission" date="2015-01" db="EMBL/GenBank/DDBJ databases">
        <title>Evolution of Trichinella species and genotypes.</title>
        <authorList>
            <person name="Korhonen P.K."/>
            <person name="Edoardo P."/>
            <person name="Giuseppe L.R."/>
            <person name="Gasser R.B."/>
        </authorList>
    </citation>
    <scope>NUCLEOTIDE SEQUENCE [LARGE SCALE GENOMIC DNA]</scope>
    <source>
        <strain evidence="2">ISS120</strain>
    </source>
</reference>
<accession>A0A0V1D157</accession>
<evidence type="ECO:0000313" key="2">
    <source>
        <dbReference type="EMBL" id="KRY55205.1"/>
    </source>
</evidence>
<dbReference type="AlphaFoldDB" id="A0A0V1D157"/>
<proteinExistence type="predicted"/>
<feature type="chain" id="PRO_5006876391" evidence="1">
    <location>
        <begin position="18"/>
        <end position="202"/>
    </location>
</feature>
<sequence length="202" mass="23471">LTKSMFLLLRFLSHSHINVLIGRIEQCISPVDCGIALRYANNDHHKGALSSVRVHSFVPYRQLGTLVRLTYVASRSVVKRSLNMNNEEKKKRKHRRLVEQIADDMKRIADDTKRIADGTKQNKKRQKVYAVPRGSQFCKSGLGILRKVKDKPTWLSFELMQYLFNFVKTLTHGKHCIQIRKHVINRNAYGEERREVEQATSE</sequence>
<dbReference type="EMBL" id="JYDI01000058">
    <property type="protein sequence ID" value="KRY55205.1"/>
    <property type="molecule type" value="Genomic_DNA"/>
</dbReference>
<name>A0A0V1D157_TRIBR</name>
<protein>
    <submittedName>
        <fullName evidence="2">Uncharacterized protein</fullName>
    </submittedName>
</protein>
<evidence type="ECO:0000256" key="1">
    <source>
        <dbReference type="SAM" id="SignalP"/>
    </source>
</evidence>
<keyword evidence="1" id="KW-0732">Signal</keyword>
<gene>
    <name evidence="2" type="ORF">T03_5681</name>
</gene>
<evidence type="ECO:0000313" key="3">
    <source>
        <dbReference type="Proteomes" id="UP000054653"/>
    </source>
</evidence>
<feature type="signal peptide" evidence="1">
    <location>
        <begin position="1"/>
        <end position="17"/>
    </location>
</feature>